<dbReference type="GO" id="GO:0036158">
    <property type="term" value="P:outer dynein arm assembly"/>
    <property type="evidence" value="ECO:0007669"/>
    <property type="project" value="TreeGrafter"/>
</dbReference>
<dbReference type="Gene3D" id="6.10.140.2220">
    <property type="match status" value="1"/>
</dbReference>
<dbReference type="InterPro" id="IPR052298">
    <property type="entry name" value="ZMYND10"/>
</dbReference>
<accession>A0A0R3SLD4</accession>
<dbReference type="Pfam" id="PF01753">
    <property type="entry name" value="zf-MYND"/>
    <property type="match status" value="1"/>
</dbReference>
<dbReference type="PANTHER" id="PTHR13244">
    <property type="entry name" value="ZINC FINGER MYND DOMAIN CONTAINING PROTEIN 10"/>
    <property type="match status" value="1"/>
</dbReference>
<dbReference type="GO" id="GO:0008270">
    <property type="term" value="F:zinc ion binding"/>
    <property type="evidence" value="ECO:0007669"/>
    <property type="project" value="UniProtKB-KW"/>
</dbReference>
<dbReference type="PROSITE" id="PS50865">
    <property type="entry name" value="ZF_MYND_2"/>
    <property type="match status" value="1"/>
</dbReference>
<keyword evidence="3" id="KW-0862">Zinc</keyword>
<reference evidence="6 7" key="2">
    <citation type="submission" date="2018-11" db="EMBL/GenBank/DDBJ databases">
        <authorList>
            <consortium name="Pathogen Informatics"/>
        </authorList>
    </citation>
    <scope>NUCLEOTIDE SEQUENCE [LARGE SCALE GENOMIC DNA]</scope>
</reference>
<evidence type="ECO:0000256" key="4">
    <source>
        <dbReference type="PROSITE-ProRule" id="PRU00134"/>
    </source>
</evidence>
<evidence type="ECO:0000256" key="2">
    <source>
        <dbReference type="ARBA" id="ARBA00022771"/>
    </source>
</evidence>
<dbReference type="OrthoDB" id="432970at2759"/>
<organism evidence="8">
    <name type="scientific">Hymenolepis diminuta</name>
    <name type="common">Rat tapeworm</name>
    <dbReference type="NCBI Taxonomy" id="6216"/>
    <lineage>
        <taxon>Eukaryota</taxon>
        <taxon>Metazoa</taxon>
        <taxon>Spiralia</taxon>
        <taxon>Lophotrochozoa</taxon>
        <taxon>Platyhelminthes</taxon>
        <taxon>Cestoda</taxon>
        <taxon>Eucestoda</taxon>
        <taxon>Cyclophyllidea</taxon>
        <taxon>Hymenolepididae</taxon>
        <taxon>Hymenolepis</taxon>
    </lineage>
</organism>
<evidence type="ECO:0000313" key="6">
    <source>
        <dbReference type="EMBL" id="VDL58065.1"/>
    </source>
</evidence>
<reference evidence="8" key="1">
    <citation type="submission" date="2017-02" db="UniProtKB">
        <authorList>
            <consortium name="WormBaseParasite"/>
        </authorList>
    </citation>
    <scope>IDENTIFICATION</scope>
</reference>
<dbReference type="EMBL" id="UYSG01003315">
    <property type="protein sequence ID" value="VDL58065.1"/>
    <property type="molecule type" value="Genomic_DNA"/>
</dbReference>
<evidence type="ECO:0000313" key="8">
    <source>
        <dbReference type="WBParaSite" id="HDID_0000574901-mRNA-1"/>
    </source>
</evidence>
<keyword evidence="2 4" id="KW-0863">Zinc-finger</keyword>
<dbReference type="GO" id="GO:0036159">
    <property type="term" value="P:inner dynein arm assembly"/>
    <property type="evidence" value="ECO:0007669"/>
    <property type="project" value="TreeGrafter"/>
</dbReference>
<gene>
    <name evidence="6" type="ORF">HDID_LOCUS5747</name>
</gene>
<dbReference type="GO" id="GO:0005737">
    <property type="term" value="C:cytoplasm"/>
    <property type="evidence" value="ECO:0007669"/>
    <property type="project" value="TreeGrafter"/>
</dbReference>
<dbReference type="SUPFAM" id="SSF144232">
    <property type="entry name" value="HIT/MYND zinc finger-like"/>
    <property type="match status" value="1"/>
</dbReference>
<dbReference type="GO" id="GO:0044458">
    <property type="term" value="P:motile cilium assembly"/>
    <property type="evidence" value="ECO:0007669"/>
    <property type="project" value="TreeGrafter"/>
</dbReference>
<dbReference type="InterPro" id="IPR002893">
    <property type="entry name" value="Znf_MYND"/>
</dbReference>
<dbReference type="STRING" id="6216.A0A0R3SLD4"/>
<evidence type="ECO:0000259" key="5">
    <source>
        <dbReference type="PROSITE" id="PS50865"/>
    </source>
</evidence>
<dbReference type="AlphaFoldDB" id="A0A0R3SLD4"/>
<name>A0A0R3SLD4_HYMDI</name>
<sequence>MSSDSYYILFPNEAEAFVEALEFQDYDLCGTEPWYKQHAYLNKLNMQAVASARSGSDEFVKEFLISHQKVEFLIRDLVSTELWHRKVFNKVLKKITGNIPTFPIYAVLYHELIVTNLLETISYHVDVVDSLSDYAIDLCDWCHRALCRLVTMTNNEEKKVAIRLLKDQVTYFRFYINTDQTTSSESSKEELERQGSIIGFEVSMKAVALTCHLIEHCCSGINGTSISALPLGISRRILHTHDFLCLLCHILVLAPWSCQDADSLGCRVNYQWHESGCWIAETDEKNWSPVTKTEGQVWLSIYQLLFSGLMGAVNYEIVGNSVRHQALLRLRPFLTETRIDVIPVLGQLRRFLEEYAMSEGVAANIVGRSAPTYSAAAVAQLCHVEDVAEIHDRIMQRFVSFAFNSNDVIRYKGKWEATAEEFLSRIQSQEGCEAAQRAASRWADTFSEENVGALFGAQTMNIASGDADSFEHPLLRAPRCVVCGEVATKRCSRCKHEWYCRRQCQVEHWPRHKKACDILVSANAN</sequence>
<dbReference type="Proteomes" id="UP000274504">
    <property type="component" value="Unassembled WGS sequence"/>
</dbReference>
<dbReference type="WBParaSite" id="HDID_0000574901-mRNA-1">
    <property type="protein sequence ID" value="HDID_0000574901-mRNA-1"/>
    <property type="gene ID" value="HDID_0000574901"/>
</dbReference>
<evidence type="ECO:0000256" key="1">
    <source>
        <dbReference type="ARBA" id="ARBA00022723"/>
    </source>
</evidence>
<feature type="domain" description="MYND-type" evidence="5">
    <location>
        <begin position="480"/>
        <end position="516"/>
    </location>
</feature>
<proteinExistence type="predicted"/>
<keyword evidence="1" id="KW-0479">Metal-binding</keyword>
<dbReference type="PANTHER" id="PTHR13244:SF7">
    <property type="entry name" value="ZINC FINGER MYND DOMAIN-CONTAINING PROTEIN 10"/>
    <property type="match status" value="1"/>
</dbReference>
<protein>
    <submittedName>
        <fullName evidence="8">MYND-type domain-containing protein</fullName>
    </submittedName>
</protein>
<evidence type="ECO:0000256" key="3">
    <source>
        <dbReference type="ARBA" id="ARBA00022833"/>
    </source>
</evidence>
<dbReference type="GO" id="GO:0034451">
    <property type="term" value="C:centriolar satellite"/>
    <property type="evidence" value="ECO:0007669"/>
    <property type="project" value="TreeGrafter"/>
</dbReference>
<dbReference type="PROSITE" id="PS01360">
    <property type="entry name" value="ZF_MYND_1"/>
    <property type="match status" value="1"/>
</dbReference>
<evidence type="ECO:0000313" key="7">
    <source>
        <dbReference type="Proteomes" id="UP000274504"/>
    </source>
</evidence>